<sequence>MSSSFKDLSRTYDHSVGDILFMATTVAILATPVAKLFFSLRTVERPLWARELQRHEYRSKYNNNNNTQRLVASDYYASSEVVMSHRPMNHFSTLNREKVTAYLNRQEVQEALHASLVGVAHWSTCSE</sequence>
<organism evidence="2 3">
    <name type="scientific">Flemingia macrophylla</name>
    <dbReference type="NCBI Taxonomy" id="520843"/>
    <lineage>
        <taxon>Eukaryota</taxon>
        <taxon>Viridiplantae</taxon>
        <taxon>Streptophyta</taxon>
        <taxon>Embryophyta</taxon>
        <taxon>Tracheophyta</taxon>
        <taxon>Spermatophyta</taxon>
        <taxon>Magnoliopsida</taxon>
        <taxon>eudicotyledons</taxon>
        <taxon>Gunneridae</taxon>
        <taxon>Pentapetalae</taxon>
        <taxon>rosids</taxon>
        <taxon>fabids</taxon>
        <taxon>Fabales</taxon>
        <taxon>Fabaceae</taxon>
        <taxon>Papilionoideae</taxon>
        <taxon>50 kb inversion clade</taxon>
        <taxon>NPAAA clade</taxon>
        <taxon>indigoferoid/millettioid clade</taxon>
        <taxon>Phaseoleae</taxon>
        <taxon>Flemingia</taxon>
    </lineage>
</organism>
<evidence type="ECO:0000313" key="2">
    <source>
        <dbReference type="EMBL" id="KAL2344460.1"/>
    </source>
</evidence>
<keyword evidence="3" id="KW-1185">Reference proteome</keyword>
<proteinExistence type="predicted"/>
<reference evidence="2 3" key="1">
    <citation type="submission" date="2024-08" db="EMBL/GenBank/DDBJ databases">
        <title>Insights into the chromosomal genome structure of Flemingia macrophylla.</title>
        <authorList>
            <person name="Ding Y."/>
            <person name="Zhao Y."/>
            <person name="Bi W."/>
            <person name="Wu M."/>
            <person name="Zhao G."/>
            <person name="Gong Y."/>
            <person name="Li W."/>
            <person name="Zhang P."/>
        </authorList>
    </citation>
    <scope>NUCLEOTIDE SEQUENCE [LARGE SCALE GENOMIC DNA]</scope>
    <source>
        <strain evidence="2">DYQJB</strain>
        <tissue evidence="2">Leaf</tissue>
    </source>
</reference>
<keyword evidence="1" id="KW-1133">Transmembrane helix</keyword>
<keyword evidence="1" id="KW-0812">Transmembrane</keyword>
<protein>
    <submittedName>
        <fullName evidence="2">Uncharacterized protein</fullName>
    </submittedName>
</protein>
<dbReference type="AlphaFoldDB" id="A0ABD1N8M4"/>
<comment type="caution">
    <text evidence="2">The sequence shown here is derived from an EMBL/GenBank/DDBJ whole genome shotgun (WGS) entry which is preliminary data.</text>
</comment>
<keyword evidence="1" id="KW-0472">Membrane</keyword>
<evidence type="ECO:0000313" key="3">
    <source>
        <dbReference type="Proteomes" id="UP001603857"/>
    </source>
</evidence>
<dbReference type="EMBL" id="JBGMDY010000002">
    <property type="protein sequence ID" value="KAL2344460.1"/>
    <property type="molecule type" value="Genomic_DNA"/>
</dbReference>
<dbReference type="Gene3D" id="6.10.250.940">
    <property type="match status" value="1"/>
</dbReference>
<evidence type="ECO:0000256" key="1">
    <source>
        <dbReference type="SAM" id="Phobius"/>
    </source>
</evidence>
<gene>
    <name evidence="2" type="ORF">Fmac_005745</name>
</gene>
<accession>A0ABD1N8M4</accession>
<dbReference type="InterPro" id="IPR001563">
    <property type="entry name" value="Peptidase_S10"/>
</dbReference>
<feature type="transmembrane region" description="Helical" evidence="1">
    <location>
        <begin position="20"/>
        <end position="38"/>
    </location>
</feature>
<name>A0ABD1N8M4_9FABA</name>
<dbReference type="Pfam" id="PF00450">
    <property type="entry name" value="Peptidase_S10"/>
    <property type="match status" value="1"/>
</dbReference>
<dbReference type="Proteomes" id="UP001603857">
    <property type="component" value="Unassembled WGS sequence"/>
</dbReference>